<dbReference type="Proteomes" id="UP000030645">
    <property type="component" value="Unassembled WGS sequence"/>
</dbReference>
<keyword evidence="2" id="KW-1185">Reference proteome</keyword>
<dbReference type="AlphaFoldDB" id="W9RB10"/>
<protein>
    <submittedName>
        <fullName evidence="1">Uncharacterized protein</fullName>
    </submittedName>
</protein>
<evidence type="ECO:0000313" key="2">
    <source>
        <dbReference type="Proteomes" id="UP000030645"/>
    </source>
</evidence>
<reference evidence="2" key="1">
    <citation type="submission" date="2013-01" db="EMBL/GenBank/DDBJ databases">
        <title>Draft Genome Sequence of a Mulberry Tree, Morus notabilis C.K. Schneid.</title>
        <authorList>
            <person name="He N."/>
            <person name="Zhao S."/>
        </authorList>
    </citation>
    <scope>NUCLEOTIDE SEQUENCE</scope>
</reference>
<gene>
    <name evidence="1" type="ORF">L484_023932</name>
</gene>
<name>W9RB10_9ROSA</name>
<organism evidence="1 2">
    <name type="scientific">Morus notabilis</name>
    <dbReference type="NCBI Taxonomy" id="981085"/>
    <lineage>
        <taxon>Eukaryota</taxon>
        <taxon>Viridiplantae</taxon>
        <taxon>Streptophyta</taxon>
        <taxon>Embryophyta</taxon>
        <taxon>Tracheophyta</taxon>
        <taxon>Spermatophyta</taxon>
        <taxon>Magnoliopsida</taxon>
        <taxon>eudicotyledons</taxon>
        <taxon>Gunneridae</taxon>
        <taxon>Pentapetalae</taxon>
        <taxon>rosids</taxon>
        <taxon>fabids</taxon>
        <taxon>Rosales</taxon>
        <taxon>Moraceae</taxon>
        <taxon>Moreae</taxon>
        <taxon>Morus</taxon>
    </lineage>
</organism>
<dbReference type="EMBL" id="KE344454">
    <property type="protein sequence ID" value="EXB62637.1"/>
    <property type="molecule type" value="Genomic_DNA"/>
</dbReference>
<sequence>MSFMVANGTGLYLLAIGATDGDGSMPVIMVNFLMSDLRVVKLDSDGRLKIKCFIDDNFVQEFSVSNSVIVVLNLFSFLGSCCT</sequence>
<accession>W9RB10</accession>
<evidence type="ECO:0000313" key="1">
    <source>
        <dbReference type="EMBL" id="EXB62637.1"/>
    </source>
</evidence>
<proteinExistence type="predicted"/>